<feature type="transmembrane region" description="Helical" evidence="7">
    <location>
        <begin position="21"/>
        <end position="44"/>
    </location>
</feature>
<evidence type="ECO:0000256" key="4">
    <source>
        <dbReference type="ARBA" id="ARBA00022989"/>
    </source>
</evidence>
<evidence type="ECO:0000256" key="1">
    <source>
        <dbReference type="ARBA" id="ARBA00004651"/>
    </source>
</evidence>
<keyword evidence="3 7" id="KW-0812">Transmembrane</keyword>
<feature type="transmembrane region" description="Helical" evidence="7">
    <location>
        <begin position="323"/>
        <end position="345"/>
    </location>
</feature>
<feature type="transmembrane region" description="Helical" evidence="7">
    <location>
        <begin position="727"/>
        <end position="748"/>
    </location>
</feature>
<sequence length="848" mass="86412">MTGRRSLSNGLARAAIRFKPAAFAGTFVALMMAPLIVSGCGILLESGIRASAPPQRYADVPVVAAADQRVHVMTGSGKDGEDQDELVPDAARLDAALITKIAKAPGVAAAIPDVSYPVRARTGTVTAGGWGSTAFTGVRLATGTAPRTATEVALDPATAQAQRVKVGDQATVTTADGAHRFRVTGITKPLTRAALDGPTLWFTDQRAIQLSGHPGKIDAVAVLAAPGTATADLADQVKKAVNGKAKVHTGDDRGGVEEPDLAEAKELLIALGGSFGGMATMVAIFTASGTVALCVGQRSREFALLRAIGATPRQLRRSIATEALLVAPIAGLAGCLPGIALAHWWFGQLQDKGAIPEPVRLQVSWIPLVAAVGAGVLASVFAGLLAARRPAKIKPGQALSEASVERFNPGIIRTVLGAAALVGGIVLASIAAKESGEDAANAALGVVMLFMLAVSLLGPLISRACSWLIGLPLRTGGASAHLAAANTRANSRRLASAITPITLAMAFSSTLVFMHTSEDHAMADQRRAGIVADHIVTSPGGLSADTTARAARTKGVDTAVGLLRTGALVPVGSGDSRYLLSSSAQGISGTGNDLRAVQDLDFRAGDPAAIGRPGTVAVDALLAESAKVDVGDRLHMALPDGSAARPKVVAIYGRGLGVAQLTLPRAAVAAHVTAAYDNDVLIKDAPGSDPDKVAAALAPLGDVTDRDGYAAAQDKDREISAWANTTMAAVLGGFAAIAAANTLIMTVLDRRRELSTLRLIGSTRRQILGMVRWEALLVGVAGIVLGTAIALITLNPMMHGITGSAPHVPPGLYAAFAGATLLLGLVSTTLPARLALRTAGLGGAGEKQ</sequence>
<dbReference type="PANTHER" id="PTHR30572:SF4">
    <property type="entry name" value="ABC TRANSPORTER PERMEASE YTRF"/>
    <property type="match status" value="1"/>
</dbReference>
<feature type="transmembrane region" description="Helical" evidence="7">
    <location>
        <begin position="494"/>
        <end position="514"/>
    </location>
</feature>
<feature type="domain" description="ABC3 transporter permease C-terminal" evidence="8">
    <location>
        <begin position="274"/>
        <end position="395"/>
    </location>
</feature>
<feature type="transmembrane region" description="Helical" evidence="7">
    <location>
        <begin position="442"/>
        <end position="461"/>
    </location>
</feature>
<evidence type="ECO:0000313" key="9">
    <source>
        <dbReference type="EMBL" id="MBB5934904.1"/>
    </source>
</evidence>
<comment type="caution">
    <text evidence="9">The sequence shown here is derived from an EMBL/GenBank/DDBJ whole genome shotgun (WGS) entry which is preliminary data.</text>
</comment>
<evidence type="ECO:0000313" key="10">
    <source>
        <dbReference type="Proteomes" id="UP000588098"/>
    </source>
</evidence>
<dbReference type="GO" id="GO:0005886">
    <property type="term" value="C:plasma membrane"/>
    <property type="evidence" value="ECO:0007669"/>
    <property type="project" value="UniProtKB-SubCell"/>
</dbReference>
<keyword evidence="5 7" id="KW-0472">Membrane</keyword>
<dbReference type="InterPro" id="IPR050250">
    <property type="entry name" value="Macrolide_Exporter_MacB"/>
</dbReference>
<evidence type="ECO:0000256" key="5">
    <source>
        <dbReference type="ARBA" id="ARBA00023136"/>
    </source>
</evidence>
<protein>
    <submittedName>
        <fullName evidence="9">Putative ABC transport system permease protein</fullName>
    </submittedName>
</protein>
<organism evidence="9 10">
    <name type="scientific">Streptomyces zagrosensis</name>
    <dbReference type="NCBI Taxonomy" id="1042984"/>
    <lineage>
        <taxon>Bacteria</taxon>
        <taxon>Bacillati</taxon>
        <taxon>Actinomycetota</taxon>
        <taxon>Actinomycetes</taxon>
        <taxon>Kitasatosporales</taxon>
        <taxon>Streptomycetaceae</taxon>
        <taxon>Streptomyces</taxon>
    </lineage>
</organism>
<feature type="transmembrane region" description="Helical" evidence="7">
    <location>
        <begin position="410"/>
        <end position="430"/>
    </location>
</feature>
<keyword evidence="10" id="KW-1185">Reference proteome</keyword>
<proteinExistence type="inferred from homology"/>
<dbReference type="InterPro" id="IPR003838">
    <property type="entry name" value="ABC3_permease_C"/>
</dbReference>
<dbReference type="RefSeq" id="WP_184570889.1">
    <property type="nucleotide sequence ID" value="NZ_JACHJL010000004.1"/>
</dbReference>
<dbReference type="GO" id="GO:0022857">
    <property type="term" value="F:transmembrane transporter activity"/>
    <property type="evidence" value="ECO:0007669"/>
    <property type="project" value="TreeGrafter"/>
</dbReference>
<evidence type="ECO:0000256" key="2">
    <source>
        <dbReference type="ARBA" id="ARBA00022475"/>
    </source>
</evidence>
<name>A0A7W9UYL5_9ACTN</name>
<dbReference type="Pfam" id="PF02687">
    <property type="entry name" value="FtsX"/>
    <property type="match status" value="2"/>
</dbReference>
<evidence type="ECO:0000259" key="8">
    <source>
        <dbReference type="Pfam" id="PF02687"/>
    </source>
</evidence>
<gene>
    <name evidence="9" type="ORF">FHS42_001954</name>
</gene>
<reference evidence="9 10" key="1">
    <citation type="submission" date="2020-08" db="EMBL/GenBank/DDBJ databases">
        <title>Genomic Encyclopedia of Type Strains, Phase III (KMG-III): the genomes of soil and plant-associated and newly described type strains.</title>
        <authorList>
            <person name="Whitman W."/>
        </authorList>
    </citation>
    <scope>NUCLEOTIDE SEQUENCE [LARGE SCALE GENOMIC DNA]</scope>
    <source>
        <strain evidence="9 10">CECT 8305</strain>
    </source>
</reference>
<evidence type="ECO:0000256" key="7">
    <source>
        <dbReference type="SAM" id="Phobius"/>
    </source>
</evidence>
<keyword evidence="4 7" id="KW-1133">Transmembrane helix</keyword>
<feature type="transmembrane region" description="Helical" evidence="7">
    <location>
        <begin position="769"/>
        <end position="792"/>
    </location>
</feature>
<feature type="domain" description="ABC3 transporter permease C-terminal" evidence="8">
    <location>
        <begin position="728"/>
        <end position="837"/>
    </location>
</feature>
<comment type="similarity">
    <text evidence="6">Belongs to the ABC-4 integral membrane protein family.</text>
</comment>
<accession>A0A7W9UYL5</accession>
<feature type="transmembrane region" description="Helical" evidence="7">
    <location>
        <begin position="365"/>
        <end position="387"/>
    </location>
</feature>
<dbReference type="PANTHER" id="PTHR30572">
    <property type="entry name" value="MEMBRANE COMPONENT OF TRANSPORTER-RELATED"/>
    <property type="match status" value="1"/>
</dbReference>
<feature type="transmembrane region" description="Helical" evidence="7">
    <location>
        <begin position="267"/>
        <end position="296"/>
    </location>
</feature>
<dbReference type="EMBL" id="JACHJL010000004">
    <property type="protein sequence ID" value="MBB5934904.1"/>
    <property type="molecule type" value="Genomic_DNA"/>
</dbReference>
<feature type="transmembrane region" description="Helical" evidence="7">
    <location>
        <begin position="812"/>
        <end position="832"/>
    </location>
</feature>
<keyword evidence="2" id="KW-1003">Cell membrane</keyword>
<dbReference type="Proteomes" id="UP000588098">
    <property type="component" value="Unassembled WGS sequence"/>
</dbReference>
<dbReference type="AlphaFoldDB" id="A0A7W9UYL5"/>
<evidence type="ECO:0000256" key="6">
    <source>
        <dbReference type="ARBA" id="ARBA00038076"/>
    </source>
</evidence>
<comment type="subcellular location">
    <subcellularLocation>
        <location evidence="1">Cell membrane</location>
        <topology evidence="1">Multi-pass membrane protein</topology>
    </subcellularLocation>
</comment>
<evidence type="ECO:0000256" key="3">
    <source>
        <dbReference type="ARBA" id="ARBA00022692"/>
    </source>
</evidence>